<evidence type="ECO:0000256" key="8">
    <source>
        <dbReference type="ARBA" id="ARBA00039631"/>
    </source>
</evidence>
<evidence type="ECO:0000256" key="10">
    <source>
        <dbReference type="ARBA" id="ARBA00048873"/>
    </source>
</evidence>
<comment type="catalytic activity">
    <reaction evidence="11">
        <text>7,8-dihydromonapterin + NADPH + H(+) = 5,6,7,8-tetrahydromonapterin + NADP(+)</text>
        <dbReference type="Rhea" id="RHEA:34847"/>
        <dbReference type="ChEBI" id="CHEBI:15378"/>
        <dbReference type="ChEBI" id="CHEBI:57783"/>
        <dbReference type="ChEBI" id="CHEBI:58349"/>
        <dbReference type="ChEBI" id="CHEBI:71175"/>
        <dbReference type="ChEBI" id="CHEBI:71177"/>
        <dbReference type="EC" id="1.5.1.50"/>
    </reaction>
</comment>
<dbReference type="InterPro" id="IPR002347">
    <property type="entry name" value="SDR_fam"/>
</dbReference>
<dbReference type="RefSeq" id="WP_303550300.1">
    <property type="nucleotide sequence ID" value="NZ_JAUOPG010000006.1"/>
</dbReference>
<name>A0AAW7XHX9_9GAMM</name>
<comment type="function">
    <text evidence="5">Catalyzes the reduction of dihydromonapterin to tetrahydromonapterin. Also has lower activity with dihydrofolate.</text>
</comment>
<keyword evidence="3" id="KW-0521">NADP</keyword>
<evidence type="ECO:0000256" key="11">
    <source>
        <dbReference type="ARBA" id="ARBA00049376"/>
    </source>
</evidence>
<evidence type="ECO:0000256" key="9">
    <source>
        <dbReference type="ARBA" id="ARBA00042299"/>
    </source>
</evidence>
<evidence type="ECO:0000256" key="2">
    <source>
        <dbReference type="ARBA" id="ARBA00022563"/>
    </source>
</evidence>
<dbReference type="NCBIfam" id="NF005066">
    <property type="entry name" value="PRK06483.1"/>
    <property type="match status" value="1"/>
</dbReference>
<dbReference type="PROSITE" id="PS00061">
    <property type="entry name" value="ADH_SHORT"/>
    <property type="match status" value="1"/>
</dbReference>
<evidence type="ECO:0000256" key="5">
    <source>
        <dbReference type="ARBA" id="ARBA00037508"/>
    </source>
</evidence>
<dbReference type="SUPFAM" id="SSF51735">
    <property type="entry name" value="NAD(P)-binding Rossmann-fold domains"/>
    <property type="match status" value="1"/>
</dbReference>
<dbReference type="GO" id="GO:0004146">
    <property type="term" value="F:dihydrofolate reductase activity"/>
    <property type="evidence" value="ECO:0007669"/>
    <property type="project" value="UniProtKB-EC"/>
</dbReference>
<keyword evidence="2" id="KW-0554">One-carbon metabolism</keyword>
<evidence type="ECO:0000256" key="7">
    <source>
        <dbReference type="ARBA" id="ARBA00039145"/>
    </source>
</evidence>
<gene>
    <name evidence="12" type="primary">folM</name>
    <name evidence="12" type="ORF">Q4490_10085</name>
</gene>
<dbReference type="PANTHER" id="PTHR43639:SF6">
    <property type="entry name" value="DIHYDROMONAPTERIN REDUCTASE"/>
    <property type="match status" value="1"/>
</dbReference>
<proteinExistence type="inferred from homology"/>
<evidence type="ECO:0000256" key="3">
    <source>
        <dbReference type="ARBA" id="ARBA00022857"/>
    </source>
</evidence>
<evidence type="ECO:0000256" key="4">
    <source>
        <dbReference type="ARBA" id="ARBA00023002"/>
    </source>
</evidence>
<sequence length="241" mass="26553">MTQSNPQAPILITGVGKRIGLAIAKHLLAQGQPIIGTYRTHYESIDELQAQGAELYCCDLYDQAAVLNLINTLDDQHPTLRGIIHNASEWIPESSNLPPEVVFQKMMQVHAGAPYEINRLLSDKLLAYSGEHADIIHMTDYVASKGSKKHIAYAASKAALDNMTLSFSAQLAPRVKVNAIAPAMIMFNDDDDDAYRAKTLKKSLMEIAPGTDEILEAVDYLLKSRYVTGRTLHVDGGRHLK</sequence>
<keyword evidence="4 12" id="KW-0560">Oxidoreductase</keyword>
<dbReference type="GO" id="GO:0006730">
    <property type="term" value="P:one-carbon metabolic process"/>
    <property type="evidence" value="ECO:0007669"/>
    <property type="project" value="UniProtKB-KW"/>
</dbReference>
<evidence type="ECO:0000256" key="1">
    <source>
        <dbReference type="ARBA" id="ARBA00012856"/>
    </source>
</evidence>
<dbReference type="Gene3D" id="3.40.50.720">
    <property type="entry name" value="NAD(P)-binding Rossmann-like Domain"/>
    <property type="match status" value="1"/>
</dbReference>
<dbReference type="PANTHER" id="PTHR43639">
    <property type="entry name" value="OXIDOREDUCTASE, SHORT-CHAIN DEHYDROGENASE/REDUCTASE FAMILY (AFU_ORTHOLOGUE AFUA_5G02870)"/>
    <property type="match status" value="1"/>
</dbReference>
<dbReference type="InterPro" id="IPR020904">
    <property type="entry name" value="Sc_DH/Rdtase_CS"/>
</dbReference>
<dbReference type="AlphaFoldDB" id="A0AAW7XHX9"/>
<dbReference type="EMBL" id="JAUOPG010000006">
    <property type="protein sequence ID" value="MDO6453913.1"/>
    <property type="molecule type" value="Genomic_DNA"/>
</dbReference>
<dbReference type="InterPro" id="IPR036291">
    <property type="entry name" value="NAD(P)-bd_dom_sf"/>
</dbReference>
<dbReference type="Proteomes" id="UP001169862">
    <property type="component" value="Unassembled WGS sequence"/>
</dbReference>
<comment type="catalytic activity">
    <reaction evidence="10">
        <text>(6S)-5,6,7,8-tetrahydrofolate + NADP(+) = 7,8-dihydrofolate + NADPH + H(+)</text>
        <dbReference type="Rhea" id="RHEA:15009"/>
        <dbReference type="ChEBI" id="CHEBI:15378"/>
        <dbReference type="ChEBI" id="CHEBI:57451"/>
        <dbReference type="ChEBI" id="CHEBI:57453"/>
        <dbReference type="ChEBI" id="CHEBI:57783"/>
        <dbReference type="ChEBI" id="CHEBI:58349"/>
        <dbReference type="EC" id="1.5.1.3"/>
    </reaction>
</comment>
<organism evidence="12 13">
    <name type="scientific">Neptunomonas phycophila</name>
    <dbReference type="NCBI Taxonomy" id="1572645"/>
    <lineage>
        <taxon>Bacteria</taxon>
        <taxon>Pseudomonadati</taxon>
        <taxon>Pseudomonadota</taxon>
        <taxon>Gammaproteobacteria</taxon>
        <taxon>Oceanospirillales</taxon>
        <taxon>Oceanospirillaceae</taxon>
        <taxon>Neptunomonas</taxon>
    </lineage>
</organism>
<accession>A0AAW7XHX9</accession>
<comment type="similarity">
    <text evidence="6">Belongs to the short-chain dehydrogenases/reductases (SDR) family. FolM subfamily.</text>
</comment>
<evidence type="ECO:0000256" key="6">
    <source>
        <dbReference type="ARBA" id="ARBA00038212"/>
    </source>
</evidence>
<dbReference type="EC" id="1.5.1.50" evidence="7"/>
<dbReference type="EC" id="1.5.1.3" evidence="1"/>
<evidence type="ECO:0000313" key="13">
    <source>
        <dbReference type="Proteomes" id="UP001169862"/>
    </source>
</evidence>
<comment type="caution">
    <text evidence="12">The sequence shown here is derived from an EMBL/GenBank/DDBJ whole genome shotgun (WGS) entry which is preliminary data.</text>
</comment>
<reference evidence="12" key="1">
    <citation type="submission" date="2023-07" db="EMBL/GenBank/DDBJ databases">
        <title>Genome content predicts the carbon catabolic preferences of heterotrophic bacteria.</title>
        <authorList>
            <person name="Gralka M."/>
        </authorList>
    </citation>
    <scope>NUCLEOTIDE SEQUENCE</scope>
    <source>
        <strain evidence="12">I2M16</strain>
    </source>
</reference>
<protein>
    <recommendedName>
        <fullName evidence="8">Dihydromonapterin reductase</fullName>
        <ecNumber evidence="1">1.5.1.3</ecNumber>
        <ecNumber evidence="7">1.5.1.50</ecNumber>
    </recommendedName>
    <alternativeName>
        <fullName evidence="9">Dihydrofolate reductase</fullName>
    </alternativeName>
</protein>
<dbReference type="PRINTS" id="PR00081">
    <property type="entry name" value="GDHRDH"/>
</dbReference>
<dbReference type="Pfam" id="PF13561">
    <property type="entry name" value="adh_short_C2"/>
    <property type="match status" value="1"/>
</dbReference>
<evidence type="ECO:0000313" key="12">
    <source>
        <dbReference type="EMBL" id="MDO6453913.1"/>
    </source>
</evidence>